<dbReference type="Pfam" id="PF02517">
    <property type="entry name" value="Rce1-like"/>
    <property type="match status" value="1"/>
</dbReference>
<dbReference type="InterPro" id="IPR003675">
    <property type="entry name" value="Rce1/LyrA-like_dom"/>
</dbReference>
<keyword evidence="2" id="KW-0472">Membrane</keyword>
<keyword evidence="5" id="KW-1185">Reference proteome</keyword>
<dbReference type="GO" id="GO:0006508">
    <property type="term" value="P:proteolysis"/>
    <property type="evidence" value="ECO:0007669"/>
    <property type="project" value="UniProtKB-KW"/>
</dbReference>
<dbReference type="EMBL" id="LT906439">
    <property type="protein sequence ID" value="SNU91160.1"/>
    <property type="molecule type" value="Genomic_DNA"/>
</dbReference>
<feature type="transmembrane region" description="Helical" evidence="2">
    <location>
        <begin position="37"/>
        <end position="59"/>
    </location>
</feature>
<dbReference type="KEGG" id="smen:SAMEA4412692_2188"/>
<keyword evidence="4" id="KW-0645">Protease</keyword>
<protein>
    <submittedName>
        <fullName evidence="4">Membrane-bound protease, CAAX family</fullName>
    </submittedName>
</protein>
<dbReference type="InterPro" id="IPR052710">
    <property type="entry name" value="CAAX_protease"/>
</dbReference>
<dbReference type="AlphaFoldDB" id="A0A239T0B1"/>
<comment type="similarity">
    <text evidence="1">Belongs to the UPF0177 family.</text>
</comment>
<dbReference type="Proteomes" id="UP000215185">
    <property type="component" value="Chromosome 1"/>
</dbReference>
<organism evidence="4 5">
    <name type="scientific">Streptococcus merionis</name>
    <dbReference type="NCBI Taxonomy" id="400065"/>
    <lineage>
        <taxon>Bacteria</taxon>
        <taxon>Bacillati</taxon>
        <taxon>Bacillota</taxon>
        <taxon>Bacilli</taxon>
        <taxon>Lactobacillales</taxon>
        <taxon>Streptococcaceae</taxon>
        <taxon>Streptococcus</taxon>
    </lineage>
</organism>
<evidence type="ECO:0000256" key="1">
    <source>
        <dbReference type="ARBA" id="ARBA00009067"/>
    </source>
</evidence>
<keyword evidence="4" id="KW-0378">Hydrolase</keyword>
<name>A0A239T0B1_9STRE</name>
<dbReference type="GO" id="GO:0004175">
    <property type="term" value="F:endopeptidase activity"/>
    <property type="evidence" value="ECO:0007669"/>
    <property type="project" value="UniProtKB-ARBA"/>
</dbReference>
<proteinExistence type="inferred from homology"/>
<dbReference type="PANTHER" id="PTHR36435">
    <property type="entry name" value="SLR1288 PROTEIN"/>
    <property type="match status" value="1"/>
</dbReference>
<evidence type="ECO:0000313" key="4">
    <source>
        <dbReference type="EMBL" id="SNU91160.1"/>
    </source>
</evidence>
<feature type="domain" description="CAAX prenyl protease 2/Lysostaphin resistance protein A-like" evidence="3">
    <location>
        <begin position="122"/>
        <end position="203"/>
    </location>
</feature>
<evidence type="ECO:0000259" key="3">
    <source>
        <dbReference type="Pfam" id="PF02517"/>
    </source>
</evidence>
<sequence>MLMLATVVLSSLWGLVLRCRGILIRVLSPEYIGYYQPLLTLLLWLVTLMALFSVAVLCYRSGFFVDWKATFAWKRLFFLVVLALLLLNFNYLVGKLLTASQITNTNQQMMMQAYHLLPRGVFLINGTIGAALFEETIYRACIFKILKNKKLAFMISIIVFPLVHTQNLSALAYVPTALVLTGLYYKRESLSDCILVHALHNALSFMI</sequence>
<dbReference type="GO" id="GO:0080120">
    <property type="term" value="P:CAAX-box protein maturation"/>
    <property type="evidence" value="ECO:0007669"/>
    <property type="project" value="UniProtKB-ARBA"/>
</dbReference>
<feature type="transmembrane region" description="Helical" evidence="2">
    <location>
        <begin position="153"/>
        <end position="174"/>
    </location>
</feature>
<gene>
    <name evidence="4" type="ORF">SAMEA4412692_02188</name>
</gene>
<dbReference type="PANTHER" id="PTHR36435:SF1">
    <property type="entry name" value="CAAX AMINO TERMINAL PROTEASE FAMILY PROTEIN"/>
    <property type="match status" value="1"/>
</dbReference>
<dbReference type="STRING" id="1123308.GCA_000380085_01632"/>
<evidence type="ECO:0000313" key="5">
    <source>
        <dbReference type="Proteomes" id="UP000215185"/>
    </source>
</evidence>
<feature type="transmembrane region" description="Helical" evidence="2">
    <location>
        <begin position="113"/>
        <end position="133"/>
    </location>
</feature>
<keyword evidence="2" id="KW-0812">Transmembrane</keyword>
<keyword evidence="2" id="KW-1133">Transmembrane helix</keyword>
<evidence type="ECO:0000256" key="2">
    <source>
        <dbReference type="SAM" id="Phobius"/>
    </source>
</evidence>
<feature type="transmembrane region" description="Helical" evidence="2">
    <location>
        <begin position="71"/>
        <end position="93"/>
    </location>
</feature>
<reference evidence="4 5" key="1">
    <citation type="submission" date="2017-06" db="EMBL/GenBank/DDBJ databases">
        <authorList>
            <consortium name="Pathogen Informatics"/>
        </authorList>
    </citation>
    <scope>NUCLEOTIDE SEQUENCE [LARGE SCALE GENOMIC DNA]</scope>
    <source>
        <strain evidence="4 5">NCTC13788</strain>
    </source>
</reference>
<accession>A0A239T0B1</accession>